<feature type="domain" description="N-acetyltransferase" evidence="2">
    <location>
        <begin position="6"/>
        <end position="153"/>
    </location>
</feature>
<dbReference type="Proteomes" id="UP000515152">
    <property type="component" value="Chromosome 5"/>
</dbReference>
<dbReference type="GeneID" id="105897844"/>
<evidence type="ECO:0000256" key="1">
    <source>
        <dbReference type="SAM" id="MobiDB-lite"/>
    </source>
</evidence>
<dbReference type="InterPro" id="IPR039840">
    <property type="entry name" value="NAA80"/>
</dbReference>
<dbReference type="PANTHER" id="PTHR13538:SF4">
    <property type="entry name" value="N-ALPHA-ACETYLTRANSFERASE 80"/>
    <property type="match status" value="1"/>
</dbReference>
<dbReference type="CTD" id="24142"/>
<protein>
    <submittedName>
        <fullName evidence="4">N-alpha-acetyltransferase 80</fullName>
    </submittedName>
</protein>
<evidence type="ECO:0000313" key="4">
    <source>
        <dbReference type="RefSeq" id="XP_042563669.1"/>
    </source>
</evidence>
<feature type="region of interest" description="Disordered" evidence="1">
    <location>
        <begin position="166"/>
        <end position="260"/>
    </location>
</feature>
<dbReference type="GO" id="GO:0005737">
    <property type="term" value="C:cytoplasm"/>
    <property type="evidence" value="ECO:0007669"/>
    <property type="project" value="TreeGrafter"/>
</dbReference>
<accession>A0A8M1KPP0</accession>
<dbReference type="PROSITE" id="PS51186">
    <property type="entry name" value="GNAT"/>
    <property type="match status" value="1"/>
</dbReference>
<evidence type="ECO:0000313" key="3">
    <source>
        <dbReference type="Proteomes" id="UP000515152"/>
    </source>
</evidence>
<evidence type="ECO:0000259" key="2">
    <source>
        <dbReference type="PROSITE" id="PS51186"/>
    </source>
</evidence>
<dbReference type="PANTHER" id="PTHR13538">
    <property type="entry name" value="N-ACETYLTRANSFERASE 6"/>
    <property type="match status" value="1"/>
</dbReference>
<dbReference type="InterPro" id="IPR000182">
    <property type="entry name" value="GNAT_dom"/>
</dbReference>
<sequence length="277" mass="29789">MSDGKLRVVPLHERWELVDACAQLLNTQWSRSQGARVHSLRQSCSAFPVCLLLLRPHPLDSGTPDTLLGHARLSKVLGSRSLFVESVVVSLAERGKGLGRALMEGVEVYTRKRGYTRLCLTTHDQQNFYAHLGYVLSVPVQNLGNLGNIVPTELLHKFCRAPQKQEVEEGQREVAGMGGGGDGHTKLAVRKAEPSHPLPSAPPLPAPPPPPPPPGSVPPPPSSLPPPPPPPPPPAPTLPPPPTSPQTANSPPGVQTLDVTPYRDAKGMAIFWMHKDI</sequence>
<dbReference type="RefSeq" id="XP_042563669.1">
    <property type="nucleotide sequence ID" value="XM_042707735.1"/>
</dbReference>
<name>A0A8M1KPP0_CLUHA</name>
<dbReference type="Pfam" id="PF00583">
    <property type="entry name" value="Acetyltransf_1"/>
    <property type="match status" value="1"/>
</dbReference>
<dbReference type="CDD" id="cd04301">
    <property type="entry name" value="NAT_SF"/>
    <property type="match status" value="1"/>
</dbReference>
<dbReference type="GO" id="GO:1905502">
    <property type="term" value="F:acetyl-CoA binding"/>
    <property type="evidence" value="ECO:0007669"/>
    <property type="project" value="TreeGrafter"/>
</dbReference>
<feature type="compositionally biased region" description="Pro residues" evidence="1">
    <location>
        <begin position="196"/>
        <end position="244"/>
    </location>
</feature>
<proteinExistence type="predicted"/>
<organism evidence="3 4">
    <name type="scientific">Clupea harengus</name>
    <name type="common">Atlantic herring</name>
    <dbReference type="NCBI Taxonomy" id="7950"/>
    <lineage>
        <taxon>Eukaryota</taxon>
        <taxon>Metazoa</taxon>
        <taxon>Chordata</taxon>
        <taxon>Craniata</taxon>
        <taxon>Vertebrata</taxon>
        <taxon>Euteleostomi</taxon>
        <taxon>Actinopterygii</taxon>
        <taxon>Neopterygii</taxon>
        <taxon>Teleostei</taxon>
        <taxon>Clupei</taxon>
        <taxon>Clupeiformes</taxon>
        <taxon>Clupeoidei</taxon>
        <taxon>Clupeidae</taxon>
        <taxon>Clupea</taxon>
    </lineage>
</organism>
<dbReference type="GO" id="GO:0008080">
    <property type="term" value="F:N-acetyltransferase activity"/>
    <property type="evidence" value="ECO:0007669"/>
    <property type="project" value="InterPro"/>
</dbReference>
<dbReference type="OrthoDB" id="329272at2759"/>
<gene>
    <name evidence="4" type="primary">naa80</name>
</gene>
<dbReference type="KEGG" id="char:105897844"/>
<dbReference type="AlphaFoldDB" id="A0A8M1KPP0"/>
<reference evidence="4" key="1">
    <citation type="submission" date="2025-08" db="UniProtKB">
        <authorList>
            <consortium name="RefSeq"/>
        </authorList>
    </citation>
    <scope>IDENTIFICATION</scope>
</reference>
<keyword evidence="3" id="KW-1185">Reference proteome</keyword>